<feature type="coiled-coil region" evidence="4">
    <location>
        <begin position="158"/>
        <end position="185"/>
    </location>
</feature>
<evidence type="ECO:0000256" key="3">
    <source>
        <dbReference type="PROSITE-ProRule" id="PRU00317"/>
    </source>
</evidence>
<feature type="repeat" description="Pumilio" evidence="3">
    <location>
        <begin position="415"/>
        <end position="450"/>
    </location>
</feature>
<feature type="region of interest" description="Disordered" evidence="5">
    <location>
        <begin position="715"/>
        <end position="736"/>
    </location>
</feature>
<evidence type="ECO:0000313" key="7">
    <source>
        <dbReference type="EMBL" id="KAK3217121.1"/>
    </source>
</evidence>
<dbReference type="SUPFAM" id="SSF48371">
    <property type="entry name" value="ARM repeat"/>
    <property type="match status" value="1"/>
</dbReference>
<keyword evidence="4" id="KW-0175">Coiled coil</keyword>
<evidence type="ECO:0000256" key="2">
    <source>
        <dbReference type="ARBA" id="ARBA00024893"/>
    </source>
</evidence>
<gene>
    <name evidence="7" type="ORF">GRF29_1g2036199</name>
</gene>
<sequence length="736" mass="81887">MSFNITSDGSPTPRKTGSRLPMPADLRLDTSPEVLGFGPVGTRIRQLPSHYWPGSALLTSNVQGAKRPTALGSSTLGNLMMPPQGLETLKKNKVEQGGHNDATLVDTLLQRLNERSSPHDLFGSSSNGSFPLTPATDEYMTGTPNIESGPTFVDSAELRKLKAELNEARNEVARMNQELHSTHVAKSTVEHLSQSSEADYAYSEEVTEQTLAQLQNKFNAASRTSYPWGNEGRPFYNAGVQPTFPNMQASPRPPMVQQNYRGRNNYLNEPTHFPLDQGFRGGSNPPSRPASAFDSPAYNQYVGPQMYQPYQPTPIGPVGPIGARLSPEASEFNVDAAMGPSPWNSQPPSDGGSGAQYIAPVEPMNYRRLLDRNMSCNWKYIVDKIICNNDQQASIFLQQKLKVGTPEQKYEIVDSIIAQAYQLMVNRFGNFLVQRCFEHGTPEQVIAIAGAIRGNTLTLSMDPFGCHVVQKAFDCVPEEYKATMVHELLRRIPETVIHRYACHVWQKLFELRWSDSPPQIMRYVNEALRGMWHEVALGETGSLVVQNIFENCLEEDKRPCINEVLASIDVISHGQFGNWCIQHICEHGAPADRSRAIDHIVRFATDYSVDQYASKVIEKCLKIGGNDFLDRYLERVCEGRQDRPRMPLIDIAGDQFGNYLIQYILTNSGSHHRELVASHIRKHMVSLRGSKYGSRVAMLCCNPALATRPGPPGGLISRNYPSVHRTGGSSAYSSFR</sequence>
<dbReference type="InterPro" id="IPR016024">
    <property type="entry name" value="ARM-type_fold"/>
</dbReference>
<accession>A0AAN6M9V1</accession>
<dbReference type="Pfam" id="PF00806">
    <property type="entry name" value="PUF"/>
    <property type="match status" value="8"/>
</dbReference>
<dbReference type="GO" id="GO:0010608">
    <property type="term" value="P:post-transcriptional regulation of gene expression"/>
    <property type="evidence" value="ECO:0007669"/>
    <property type="project" value="TreeGrafter"/>
</dbReference>
<feature type="compositionally biased region" description="Polar residues" evidence="5">
    <location>
        <begin position="1"/>
        <end position="15"/>
    </location>
</feature>
<dbReference type="Proteomes" id="UP001280581">
    <property type="component" value="Unassembled WGS sequence"/>
</dbReference>
<dbReference type="PROSITE" id="PS50302">
    <property type="entry name" value="PUM"/>
    <property type="match status" value="3"/>
</dbReference>
<dbReference type="GO" id="GO:0005737">
    <property type="term" value="C:cytoplasm"/>
    <property type="evidence" value="ECO:0007669"/>
    <property type="project" value="TreeGrafter"/>
</dbReference>
<dbReference type="PROSITE" id="PS50303">
    <property type="entry name" value="PUM_HD"/>
    <property type="match status" value="1"/>
</dbReference>
<dbReference type="InterPro" id="IPR033712">
    <property type="entry name" value="Pumilio_RNA-bd"/>
</dbReference>
<feature type="region of interest" description="Disordered" evidence="5">
    <location>
        <begin position="276"/>
        <end position="295"/>
    </location>
</feature>
<protein>
    <recommendedName>
        <fullName evidence="6">PUM-HD domain-containing protein</fullName>
    </recommendedName>
</protein>
<comment type="function">
    <text evidence="2">RNA-binding nucleolar protein required for pre-rRNA processing. Involved in production of 18S rRNA and assembly of small ribosomal subunit.</text>
</comment>
<dbReference type="PANTHER" id="PTHR12537">
    <property type="entry name" value="RNA BINDING PROTEIN PUMILIO-RELATED"/>
    <property type="match status" value="1"/>
</dbReference>
<evidence type="ECO:0000313" key="8">
    <source>
        <dbReference type="Proteomes" id="UP001280581"/>
    </source>
</evidence>
<feature type="region of interest" description="Disordered" evidence="5">
    <location>
        <begin position="1"/>
        <end position="33"/>
    </location>
</feature>
<feature type="repeat" description="Pumilio" evidence="3">
    <location>
        <begin position="451"/>
        <end position="486"/>
    </location>
</feature>
<feature type="compositionally biased region" description="Polar residues" evidence="5">
    <location>
        <begin position="727"/>
        <end position="736"/>
    </location>
</feature>
<dbReference type="InterPro" id="IPR011989">
    <property type="entry name" value="ARM-like"/>
</dbReference>
<keyword evidence="1" id="KW-0677">Repeat</keyword>
<dbReference type="InterPro" id="IPR033133">
    <property type="entry name" value="PUM-HD"/>
</dbReference>
<name>A0AAN6M9V1_9PLEO</name>
<dbReference type="GO" id="GO:0003730">
    <property type="term" value="F:mRNA 3'-UTR binding"/>
    <property type="evidence" value="ECO:0007669"/>
    <property type="project" value="TreeGrafter"/>
</dbReference>
<dbReference type="PANTHER" id="PTHR12537:SF48">
    <property type="entry name" value="MEIOTIC COILED-COIL PROTEIN 2"/>
    <property type="match status" value="1"/>
</dbReference>
<dbReference type="AlphaFoldDB" id="A0AAN6M9V1"/>
<comment type="caution">
    <text evidence="7">The sequence shown here is derived from an EMBL/GenBank/DDBJ whole genome shotgun (WGS) entry which is preliminary data.</text>
</comment>
<feature type="domain" description="PUM-HD" evidence="6">
    <location>
        <begin position="353"/>
        <end position="704"/>
    </location>
</feature>
<keyword evidence="8" id="KW-1185">Reference proteome</keyword>
<evidence type="ECO:0000256" key="5">
    <source>
        <dbReference type="SAM" id="MobiDB-lite"/>
    </source>
</evidence>
<reference evidence="7 8" key="1">
    <citation type="submission" date="2021-02" db="EMBL/GenBank/DDBJ databases">
        <title>Genome assembly of Pseudopithomyces chartarum.</title>
        <authorList>
            <person name="Jauregui R."/>
            <person name="Singh J."/>
            <person name="Voisey C."/>
        </authorList>
    </citation>
    <scope>NUCLEOTIDE SEQUENCE [LARGE SCALE GENOMIC DNA]</scope>
    <source>
        <strain evidence="7 8">AGR01</strain>
    </source>
</reference>
<proteinExistence type="predicted"/>
<dbReference type="SMART" id="SM00025">
    <property type="entry name" value="Pumilio"/>
    <property type="match status" value="8"/>
</dbReference>
<organism evidence="7 8">
    <name type="scientific">Pseudopithomyces chartarum</name>
    <dbReference type="NCBI Taxonomy" id="1892770"/>
    <lineage>
        <taxon>Eukaryota</taxon>
        <taxon>Fungi</taxon>
        <taxon>Dikarya</taxon>
        <taxon>Ascomycota</taxon>
        <taxon>Pezizomycotina</taxon>
        <taxon>Dothideomycetes</taxon>
        <taxon>Pleosporomycetidae</taxon>
        <taxon>Pleosporales</taxon>
        <taxon>Massarineae</taxon>
        <taxon>Didymosphaeriaceae</taxon>
        <taxon>Pseudopithomyces</taxon>
    </lineage>
</organism>
<evidence type="ECO:0000256" key="4">
    <source>
        <dbReference type="SAM" id="Coils"/>
    </source>
</evidence>
<evidence type="ECO:0000256" key="1">
    <source>
        <dbReference type="ARBA" id="ARBA00022737"/>
    </source>
</evidence>
<dbReference type="Gene3D" id="1.25.10.10">
    <property type="entry name" value="Leucine-rich Repeat Variant"/>
    <property type="match status" value="1"/>
</dbReference>
<feature type="repeat" description="Pumilio" evidence="3">
    <location>
        <begin position="643"/>
        <end position="678"/>
    </location>
</feature>
<dbReference type="EMBL" id="WVTA01000001">
    <property type="protein sequence ID" value="KAK3217121.1"/>
    <property type="molecule type" value="Genomic_DNA"/>
</dbReference>
<dbReference type="CDD" id="cd07920">
    <property type="entry name" value="Pumilio"/>
    <property type="match status" value="1"/>
</dbReference>
<evidence type="ECO:0000259" key="6">
    <source>
        <dbReference type="PROSITE" id="PS50303"/>
    </source>
</evidence>
<dbReference type="InterPro" id="IPR001313">
    <property type="entry name" value="Pumilio_RNA-bd_rpt"/>
</dbReference>